<proteinExistence type="predicted"/>
<feature type="compositionally biased region" description="Low complexity" evidence="2">
    <location>
        <begin position="168"/>
        <end position="188"/>
    </location>
</feature>
<feature type="region of interest" description="Disordered" evidence="2">
    <location>
        <begin position="105"/>
        <end position="129"/>
    </location>
</feature>
<dbReference type="RefSeq" id="WP_052690746.1">
    <property type="nucleotide sequence ID" value="NZ_KQ033885.1"/>
</dbReference>
<keyword evidence="1" id="KW-0175">Coiled coil</keyword>
<comment type="caution">
    <text evidence="4">The sequence shown here is derived from an EMBL/GenBank/DDBJ whole genome shotgun (WGS) entry which is preliminary data.</text>
</comment>
<evidence type="ECO:0000256" key="3">
    <source>
        <dbReference type="SAM" id="Phobius"/>
    </source>
</evidence>
<feature type="region of interest" description="Disordered" evidence="2">
    <location>
        <begin position="142"/>
        <end position="194"/>
    </location>
</feature>
<keyword evidence="3" id="KW-0812">Transmembrane</keyword>
<evidence type="ECO:0000256" key="1">
    <source>
        <dbReference type="SAM" id="Coils"/>
    </source>
</evidence>
<dbReference type="EMBL" id="JWMF01000007">
    <property type="protein sequence ID" value="KJY50258.1"/>
    <property type="molecule type" value="Genomic_DNA"/>
</dbReference>
<reference evidence="4 5" key="1">
    <citation type="submission" date="2014-12" db="EMBL/GenBank/DDBJ databases">
        <title>Comparative genomics of the lactic acid bacteria isolated from the honey bee gut.</title>
        <authorList>
            <person name="Ellegaard K.M."/>
            <person name="Tamarit D."/>
            <person name="Javelind E."/>
            <person name="Olofsson T."/>
            <person name="Andersson S.G."/>
            <person name="Vasquez A."/>
        </authorList>
    </citation>
    <scope>NUCLEOTIDE SEQUENCE [LARGE SCALE GENOMIC DNA]</scope>
    <source>
        <strain evidence="4 5">Bin7</strain>
    </source>
</reference>
<dbReference type="PATRIC" id="fig|1684.5.peg.998"/>
<accession>A0A0F4KW10</accession>
<protein>
    <submittedName>
        <fullName evidence="4">Septum formation initiator</fullName>
    </submittedName>
</protein>
<gene>
    <name evidence="4" type="ORF">JF70_09480</name>
</gene>
<name>A0A0F4KW10_9BIFI</name>
<keyword evidence="5" id="KW-1185">Reference proteome</keyword>
<feature type="coiled-coil region" evidence="1">
    <location>
        <begin position="53"/>
        <end position="80"/>
    </location>
</feature>
<evidence type="ECO:0000313" key="4">
    <source>
        <dbReference type="EMBL" id="KJY50258.1"/>
    </source>
</evidence>
<keyword evidence="3" id="KW-0472">Membrane</keyword>
<organism evidence="4 5">
    <name type="scientific">Bifidobacterium mellis</name>
    <dbReference type="NCBI Taxonomy" id="1293823"/>
    <lineage>
        <taxon>Bacteria</taxon>
        <taxon>Bacillati</taxon>
        <taxon>Actinomycetota</taxon>
        <taxon>Actinomycetes</taxon>
        <taxon>Bifidobacteriales</taxon>
        <taxon>Bifidobacteriaceae</taxon>
        <taxon>Bifidobacterium</taxon>
    </lineage>
</organism>
<evidence type="ECO:0000313" key="5">
    <source>
        <dbReference type="Proteomes" id="UP000033567"/>
    </source>
</evidence>
<dbReference type="AlphaFoldDB" id="A0A0F4KW10"/>
<evidence type="ECO:0000256" key="2">
    <source>
        <dbReference type="SAM" id="MobiDB-lite"/>
    </source>
</evidence>
<sequence length="194" mass="20835">MGMAKNKRDGTDRRTSRRSSGPITFFVAVIIVALGLIQLVSTFHAYAINLSELNGLRNQQAQLVEHKRDLENQIRRWDDKAYVTAQARDRLGFVFPDEEAIRVLHPEAVTGGKDKDQADSKGVRAPRKNSLPWYQEMAYSFAKADRDTSANRNKGGTDQHPGDGAGPSGSASPAGSNSPGGSDGPSPSKGGGGQ</sequence>
<feature type="transmembrane region" description="Helical" evidence="3">
    <location>
        <begin position="21"/>
        <end position="47"/>
    </location>
</feature>
<dbReference type="Pfam" id="PF04977">
    <property type="entry name" value="DivIC"/>
    <property type="match status" value="1"/>
</dbReference>
<feature type="compositionally biased region" description="Basic and acidic residues" evidence="2">
    <location>
        <begin position="143"/>
        <end position="161"/>
    </location>
</feature>
<dbReference type="Proteomes" id="UP000033567">
    <property type="component" value="Unassembled WGS sequence"/>
</dbReference>
<dbReference type="InterPro" id="IPR007060">
    <property type="entry name" value="FtsL/DivIC"/>
</dbReference>
<keyword evidence="3" id="KW-1133">Transmembrane helix</keyword>
<feature type="compositionally biased region" description="Basic and acidic residues" evidence="2">
    <location>
        <begin position="112"/>
        <end position="122"/>
    </location>
</feature>